<comment type="caution">
    <text evidence="5">The sequence shown here is derived from an EMBL/GenBank/DDBJ whole genome shotgun (WGS) entry which is preliminary data.</text>
</comment>
<organism evidence="5 6">
    <name type="scientific">Vreelandella alkaliphila</name>
    <dbReference type="NCBI Taxonomy" id="272774"/>
    <lineage>
        <taxon>Bacteria</taxon>
        <taxon>Pseudomonadati</taxon>
        <taxon>Pseudomonadota</taxon>
        <taxon>Gammaproteobacteria</taxon>
        <taxon>Oceanospirillales</taxon>
        <taxon>Halomonadaceae</taxon>
        <taxon>Vreelandella</taxon>
    </lineage>
</organism>
<keyword evidence="2 5" id="KW-0378">Hydrolase</keyword>
<dbReference type="EMBL" id="JAAEHK010000020">
    <property type="protein sequence ID" value="NDL71609.1"/>
    <property type="molecule type" value="Genomic_DNA"/>
</dbReference>
<dbReference type="GO" id="GO:0016787">
    <property type="term" value="F:hydrolase activity"/>
    <property type="evidence" value="ECO:0007669"/>
    <property type="project" value="UniProtKB-KW"/>
</dbReference>
<dbReference type="InterPro" id="IPR052193">
    <property type="entry name" value="Peptidase_C59"/>
</dbReference>
<feature type="signal peptide" evidence="3">
    <location>
        <begin position="1"/>
        <end position="30"/>
    </location>
</feature>
<dbReference type="PANTHER" id="PTHR35527">
    <property type="entry name" value="CHOLOYLGLYCINE HYDROLASE"/>
    <property type="match status" value="1"/>
</dbReference>
<dbReference type="OrthoDB" id="1265391at2"/>
<name>A0A7C9NP35_9GAMM</name>
<keyword evidence="3" id="KW-0732">Signal</keyword>
<dbReference type="SUPFAM" id="SSF56235">
    <property type="entry name" value="N-terminal nucleophile aminohydrolases (Ntn hydrolases)"/>
    <property type="match status" value="1"/>
</dbReference>
<comment type="similarity">
    <text evidence="1">Belongs to the peptidase C59 family.</text>
</comment>
<dbReference type="InterPro" id="IPR029055">
    <property type="entry name" value="Ntn_hydrolases_N"/>
</dbReference>
<dbReference type="AlphaFoldDB" id="A0A7C9NP35"/>
<proteinExistence type="inferred from homology"/>
<accession>A0A7C9NP35</accession>
<protein>
    <submittedName>
        <fullName evidence="5">Linear amide C-N hydrolase</fullName>
    </submittedName>
</protein>
<dbReference type="Pfam" id="PF02275">
    <property type="entry name" value="CBAH"/>
    <property type="match status" value="1"/>
</dbReference>
<evidence type="ECO:0000313" key="5">
    <source>
        <dbReference type="EMBL" id="NDL71609.1"/>
    </source>
</evidence>
<feature type="chain" id="PRO_5028973649" evidence="3">
    <location>
        <begin position="31"/>
        <end position="357"/>
    </location>
</feature>
<feature type="domain" description="Choloylglycine hydrolase/NAAA C-terminal" evidence="4">
    <location>
        <begin position="31"/>
        <end position="317"/>
    </location>
</feature>
<evidence type="ECO:0000313" key="6">
    <source>
        <dbReference type="Proteomes" id="UP000480312"/>
    </source>
</evidence>
<dbReference type="Proteomes" id="UP000480312">
    <property type="component" value="Unassembled WGS sequence"/>
</dbReference>
<dbReference type="InterPro" id="IPR029132">
    <property type="entry name" value="CBAH/NAAA_C"/>
</dbReference>
<evidence type="ECO:0000259" key="4">
    <source>
        <dbReference type="Pfam" id="PF02275"/>
    </source>
</evidence>
<dbReference type="Gene3D" id="3.60.60.10">
    <property type="entry name" value="Penicillin V Acylase, Chain A"/>
    <property type="match status" value="1"/>
</dbReference>
<dbReference type="PANTHER" id="PTHR35527:SF2">
    <property type="entry name" value="HYDROLASE"/>
    <property type="match status" value="1"/>
</dbReference>
<evidence type="ECO:0000256" key="1">
    <source>
        <dbReference type="ARBA" id="ARBA00006625"/>
    </source>
</evidence>
<gene>
    <name evidence="5" type="ORF">GPL32_13975</name>
</gene>
<sequence length="357" mass="39513">MKILKRHNSVWRSLAYTALLLVATASIADACTRVVYHGPEERILTARSMDWSMPMLSNLWVFPRGMARNGEAGPRSLEWTSKYGSMIVSGYDFSTVDGMNEAGLVANMLWLVASEYPEDDGTTPQMSLSIWAQYFLDSYGSVAEAVADMESNPFNVVTADVPDQPGRLAKVHLSLSDATGDSAILEWLDGKLVIHHGPEYRTMTNDPTYDQQLALVSYWQDVNPREVLPGTTRSPDRFVRADTYIGMVEQSDNPRIAVAAAMSVIRNASVPFGISTPDAPNLSTTRWRVVADHKDQVFYVESAISPNLFWVELKNLDFSPEAGVRMLDLGVDMTSLQVGEVSGSFTPAEPFQFEPVN</sequence>
<reference evidence="5 6" key="1">
    <citation type="submission" date="2020-01" db="EMBL/GenBank/DDBJ databases">
        <title>Whole genome sequencing of Halomonas alkaliphila strain LS44.</title>
        <authorList>
            <person name="Kumar S."/>
            <person name="Paul D."/>
            <person name="Shouche Y."/>
            <person name="Suryavanshi M.V."/>
        </authorList>
    </citation>
    <scope>NUCLEOTIDE SEQUENCE [LARGE SCALE GENOMIC DNA]</scope>
    <source>
        <strain evidence="5 6">LS44</strain>
    </source>
</reference>
<evidence type="ECO:0000256" key="2">
    <source>
        <dbReference type="ARBA" id="ARBA00022801"/>
    </source>
</evidence>
<evidence type="ECO:0000256" key="3">
    <source>
        <dbReference type="SAM" id="SignalP"/>
    </source>
</evidence>
<dbReference type="CDD" id="cd01902">
    <property type="entry name" value="Ntn_CGH"/>
    <property type="match status" value="1"/>
</dbReference>